<comment type="catalytic activity">
    <reaction evidence="1">
        <text>adenosylcob(III)inamide + ATP = adenosylcob(III)inamide phosphate + ADP + H(+)</text>
        <dbReference type="Rhea" id="RHEA:15769"/>
        <dbReference type="ChEBI" id="CHEBI:2480"/>
        <dbReference type="ChEBI" id="CHEBI:15378"/>
        <dbReference type="ChEBI" id="CHEBI:30616"/>
        <dbReference type="ChEBI" id="CHEBI:58502"/>
        <dbReference type="ChEBI" id="CHEBI:456216"/>
        <dbReference type="EC" id="2.7.1.156"/>
    </reaction>
</comment>
<evidence type="ECO:0000256" key="14">
    <source>
        <dbReference type="ARBA" id="ARBA00022840"/>
    </source>
</evidence>
<dbReference type="GO" id="GO:0005524">
    <property type="term" value="F:ATP binding"/>
    <property type="evidence" value="ECO:0007669"/>
    <property type="project" value="UniProtKB-KW"/>
</dbReference>
<dbReference type="Gene3D" id="3.40.50.300">
    <property type="entry name" value="P-loop containing nucleotide triphosphate hydrolases"/>
    <property type="match status" value="1"/>
</dbReference>
<evidence type="ECO:0000256" key="4">
    <source>
        <dbReference type="ARBA" id="ARBA00003889"/>
    </source>
</evidence>
<dbReference type="Pfam" id="PF02283">
    <property type="entry name" value="CobU"/>
    <property type="match status" value="1"/>
</dbReference>
<dbReference type="SUPFAM" id="SSF52540">
    <property type="entry name" value="P-loop containing nucleoside triphosphate hydrolases"/>
    <property type="match status" value="1"/>
</dbReference>
<dbReference type="AlphaFoldDB" id="A0AAE3DJ34"/>
<organism evidence="20 21">
    <name type="scientific">Hominenteromicrobium mulieris</name>
    <dbReference type="NCBI Taxonomy" id="2885357"/>
    <lineage>
        <taxon>Bacteria</taxon>
        <taxon>Bacillati</taxon>
        <taxon>Bacillota</taxon>
        <taxon>Clostridia</taxon>
        <taxon>Eubacteriales</taxon>
        <taxon>Oscillospiraceae</taxon>
        <taxon>Hominenteromicrobium</taxon>
    </lineage>
</organism>
<comment type="catalytic activity">
    <reaction evidence="3">
        <text>adenosylcob(III)inamide + GTP = adenosylcob(III)inamide phosphate + GDP + H(+)</text>
        <dbReference type="Rhea" id="RHEA:15765"/>
        <dbReference type="ChEBI" id="CHEBI:2480"/>
        <dbReference type="ChEBI" id="CHEBI:15378"/>
        <dbReference type="ChEBI" id="CHEBI:37565"/>
        <dbReference type="ChEBI" id="CHEBI:58189"/>
        <dbReference type="ChEBI" id="CHEBI:58502"/>
        <dbReference type="EC" id="2.7.1.156"/>
    </reaction>
</comment>
<keyword evidence="20" id="KW-0548">Nucleotidyltransferase</keyword>
<dbReference type="EMBL" id="JAJEQC010000009">
    <property type="protein sequence ID" value="MCC2137282.1"/>
    <property type="molecule type" value="Genomic_DNA"/>
</dbReference>
<dbReference type="PANTHER" id="PTHR34848">
    <property type="match status" value="1"/>
</dbReference>
<evidence type="ECO:0000256" key="16">
    <source>
        <dbReference type="ARBA" id="ARBA00029570"/>
    </source>
</evidence>
<feature type="binding site" evidence="19">
    <location>
        <begin position="7"/>
        <end position="14"/>
    </location>
    <ligand>
        <name>GTP</name>
        <dbReference type="ChEBI" id="CHEBI:37565"/>
    </ligand>
</feature>
<dbReference type="GO" id="GO:0005525">
    <property type="term" value="F:GTP binding"/>
    <property type="evidence" value="ECO:0007669"/>
    <property type="project" value="UniProtKB-KW"/>
</dbReference>
<feature type="binding site" evidence="19">
    <location>
        <position position="61"/>
    </location>
    <ligand>
        <name>GTP</name>
        <dbReference type="ChEBI" id="CHEBI:37565"/>
    </ligand>
</feature>
<comment type="similarity">
    <text evidence="7">Belongs to the CobU/CobP family.</text>
</comment>
<evidence type="ECO:0000256" key="6">
    <source>
        <dbReference type="ARBA" id="ARBA00005159"/>
    </source>
</evidence>
<dbReference type="PIRSF" id="PIRSF006135">
    <property type="entry name" value="CobU"/>
    <property type="match status" value="1"/>
</dbReference>
<dbReference type="CDD" id="cd00544">
    <property type="entry name" value="CobU"/>
    <property type="match status" value="1"/>
</dbReference>
<dbReference type="GO" id="GO:0009236">
    <property type="term" value="P:cobalamin biosynthetic process"/>
    <property type="evidence" value="ECO:0007669"/>
    <property type="project" value="UniProtKB-KW"/>
</dbReference>
<evidence type="ECO:0000256" key="12">
    <source>
        <dbReference type="ARBA" id="ARBA00022741"/>
    </source>
</evidence>
<evidence type="ECO:0000256" key="3">
    <source>
        <dbReference type="ARBA" id="ARBA00001522"/>
    </source>
</evidence>
<comment type="pathway">
    <text evidence="5">Cofactor biosynthesis; adenosylcobalamin biosynthesis; adenosylcobalamin from cob(II)yrinate a,c-diamide: step 6/7.</text>
</comment>
<feature type="binding site" evidence="19">
    <location>
        <position position="80"/>
    </location>
    <ligand>
        <name>GTP</name>
        <dbReference type="ChEBI" id="CHEBI:37565"/>
    </ligand>
</feature>
<keyword evidence="12 19" id="KW-0547">Nucleotide-binding</keyword>
<dbReference type="PANTHER" id="PTHR34848:SF1">
    <property type="entry name" value="BIFUNCTIONAL ADENOSYLCOBALAMIN BIOSYNTHESIS PROTEIN COBU"/>
    <property type="match status" value="1"/>
</dbReference>
<comment type="pathway">
    <text evidence="6">Cofactor biosynthesis; adenosylcobalamin biosynthesis; adenosylcobalamin from cob(II)yrinate a,c-diamide: step 5/7.</text>
</comment>
<evidence type="ECO:0000256" key="7">
    <source>
        <dbReference type="ARBA" id="ARBA00007490"/>
    </source>
</evidence>
<evidence type="ECO:0000313" key="21">
    <source>
        <dbReference type="Proteomes" id="UP001199424"/>
    </source>
</evidence>
<dbReference type="EC" id="2.7.7.62" evidence="9"/>
<feature type="binding site" evidence="19">
    <location>
        <begin position="49"/>
        <end position="52"/>
    </location>
    <ligand>
        <name>GTP</name>
        <dbReference type="ChEBI" id="CHEBI:37565"/>
    </ligand>
</feature>
<keyword evidence="15 19" id="KW-0342">GTP-binding</keyword>
<evidence type="ECO:0000313" key="20">
    <source>
        <dbReference type="EMBL" id="MCC2137282.1"/>
    </source>
</evidence>
<keyword evidence="13 20" id="KW-0418">Kinase</keyword>
<dbReference type="GO" id="GO:0043752">
    <property type="term" value="F:adenosylcobinamide kinase activity"/>
    <property type="evidence" value="ECO:0007669"/>
    <property type="project" value="UniProtKB-EC"/>
</dbReference>
<dbReference type="GO" id="GO:0008820">
    <property type="term" value="F:cobinamide phosphate guanylyltransferase activity"/>
    <property type="evidence" value="ECO:0007669"/>
    <property type="project" value="UniProtKB-EC"/>
</dbReference>
<dbReference type="InterPro" id="IPR027417">
    <property type="entry name" value="P-loop_NTPase"/>
</dbReference>
<comment type="caution">
    <text evidence="20">The sequence shown here is derived from an EMBL/GenBank/DDBJ whole genome shotgun (WGS) entry which is preliminary data.</text>
</comment>
<evidence type="ECO:0000256" key="8">
    <source>
        <dbReference type="ARBA" id="ARBA00012016"/>
    </source>
</evidence>
<evidence type="ECO:0000256" key="1">
    <source>
        <dbReference type="ARBA" id="ARBA00000312"/>
    </source>
</evidence>
<gene>
    <name evidence="20" type="ORF">LKD31_09650</name>
</gene>
<keyword evidence="21" id="KW-1185">Reference proteome</keyword>
<dbReference type="InterPro" id="IPR003203">
    <property type="entry name" value="CobU/CobP"/>
</dbReference>
<comment type="catalytic activity">
    <reaction evidence="2">
        <text>adenosylcob(III)inamide phosphate + GTP + H(+) = adenosylcob(III)inamide-GDP + diphosphate</text>
        <dbReference type="Rhea" id="RHEA:22712"/>
        <dbReference type="ChEBI" id="CHEBI:15378"/>
        <dbReference type="ChEBI" id="CHEBI:33019"/>
        <dbReference type="ChEBI" id="CHEBI:37565"/>
        <dbReference type="ChEBI" id="CHEBI:58502"/>
        <dbReference type="ChEBI" id="CHEBI:60487"/>
        <dbReference type="EC" id="2.7.7.62"/>
    </reaction>
</comment>
<evidence type="ECO:0000256" key="19">
    <source>
        <dbReference type="PIRSR" id="PIRSR006135-2"/>
    </source>
</evidence>
<name>A0AAE3DJ34_9FIRM</name>
<sequence length="174" mass="19050">MLTLVIGGAASGKSAYAESLTLKLPLPRYYVATMQVWDEECAKRVEKHRAMRKEKQFETIESPISIDKIRIPNRGIVLLEDLGNLTANELYDPKGAGVNTAEAVLYGVEILHKQCEHLIVVGNEVFSGGAEYADETDLYLKALAQIQNGIAARADHVCRVVCGIPVYYKGGGKV</sequence>
<evidence type="ECO:0000256" key="11">
    <source>
        <dbReference type="ARBA" id="ARBA00022679"/>
    </source>
</evidence>
<dbReference type="RefSeq" id="WP_308449530.1">
    <property type="nucleotide sequence ID" value="NZ_JAJEQC010000009.1"/>
</dbReference>
<keyword evidence="10" id="KW-0169">Cobalamin biosynthesis</keyword>
<reference evidence="20" key="1">
    <citation type="submission" date="2021-10" db="EMBL/GenBank/DDBJ databases">
        <title>Anaerobic single-cell dispensing facilitates the cultivation of human gut bacteria.</title>
        <authorList>
            <person name="Afrizal A."/>
        </authorList>
    </citation>
    <scope>NUCLEOTIDE SEQUENCE</scope>
    <source>
        <strain evidence="20">CLA-AA-H250</strain>
    </source>
</reference>
<evidence type="ECO:0000256" key="18">
    <source>
        <dbReference type="PIRSR" id="PIRSR006135-1"/>
    </source>
</evidence>
<feature type="active site" description="GMP-histidine intermediate" evidence="18">
    <location>
        <position position="48"/>
    </location>
</feature>
<evidence type="ECO:0000256" key="2">
    <source>
        <dbReference type="ARBA" id="ARBA00000711"/>
    </source>
</evidence>
<dbReference type="Proteomes" id="UP001199424">
    <property type="component" value="Unassembled WGS sequence"/>
</dbReference>
<keyword evidence="11" id="KW-0808">Transferase</keyword>
<dbReference type="EC" id="2.7.1.156" evidence="8"/>
<evidence type="ECO:0000256" key="17">
    <source>
        <dbReference type="ARBA" id="ARBA00030571"/>
    </source>
</evidence>
<evidence type="ECO:0000256" key="15">
    <source>
        <dbReference type="ARBA" id="ARBA00023134"/>
    </source>
</evidence>
<evidence type="ECO:0000256" key="13">
    <source>
        <dbReference type="ARBA" id="ARBA00022777"/>
    </source>
</evidence>
<protein>
    <recommendedName>
        <fullName evidence="16">Adenosylcobinamide kinase</fullName>
        <ecNumber evidence="8">2.7.1.156</ecNumber>
        <ecNumber evidence="9">2.7.7.62</ecNumber>
    </recommendedName>
    <alternativeName>
        <fullName evidence="17">Adenosylcobinamide-phosphate guanylyltransferase</fullName>
    </alternativeName>
</protein>
<evidence type="ECO:0000256" key="10">
    <source>
        <dbReference type="ARBA" id="ARBA00022573"/>
    </source>
</evidence>
<accession>A0AAE3DJ34</accession>
<evidence type="ECO:0000256" key="9">
    <source>
        <dbReference type="ARBA" id="ARBA00012523"/>
    </source>
</evidence>
<evidence type="ECO:0000256" key="5">
    <source>
        <dbReference type="ARBA" id="ARBA00004692"/>
    </source>
</evidence>
<proteinExistence type="inferred from homology"/>
<keyword evidence="14" id="KW-0067">ATP-binding</keyword>
<comment type="function">
    <text evidence="4">Catalyzes ATP-dependent phosphorylation of adenosylcobinamide and addition of GMP to adenosylcobinamide phosphate.</text>
</comment>